<dbReference type="EMBL" id="BAAACG010000019">
    <property type="protein sequence ID" value="GAA0747108.1"/>
    <property type="molecule type" value="Genomic_DNA"/>
</dbReference>
<protein>
    <recommendedName>
        <fullName evidence="3">DUF4363 domain-containing protein</fullName>
    </recommendedName>
</protein>
<keyword evidence="2" id="KW-1185">Reference proteome</keyword>
<name>A0ABP3V2F2_9CLOT</name>
<accession>A0ABP3V2F2</accession>
<proteinExistence type="predicted"/>
<sequence>MKFLPLIVLIGIVVLSIYISRNNYKKRYIEICTNLKNYNIEIKKYYYSMEKYKQEKFFNMLSPYWKPNFLSILDDNFKYANNMWALQKQIDKQQELFSELTKFNEKNKTHENK</sequence>
<dbReference type="Proteomes" id="UP001501510">
    <property type="component" value="Unassembled WGS sequence"/>
</dbReference>
<organism evidence="1 2">
    <name type="scientific">Clostridium oceanicum</name>
    <dbReference type="NCBI Taxonomy" id="1543"/>
    <lineage>
        <taxon>Bacteria</taxon>
        <taxon>Bacillati</taxon>
        <taxon>Bacillota</taxon>
        <taxon>Clostridia</taxon>
        <taxon>Eubacteriales</taxon>
        <taxon>Clostridiaceae</taxon>
        <taxon>Clostridium</taxon>
    </lineage>
</organism>
<evidence type="ECO:0000313" key="1">
    <source>
        <dbReference type="EMBL" id="GAA0747108.1"/>
    </source>
</evidence>
<evidence type="ECO:0008006" key="3">
    <source>
        <dbReference type="Google" id="ProtNLM"/>
    </source>
</evidence>
<comment type="caution">
    <text evidence="1">The sequence shown here is derived from an EMBL/GenBank/DDBJ whole genome shotgun (WGS) entry which is preliminary data.</text>
</comment>
<gene>
    <name evidence="1" type="ORF">GCM10008906_35690</name>
</gene>
<dbReference type="RefSeq" id="WP_343763927.1">
    <property type="nucleotide sequence ID" value="NZ_BAAACG010000019.1"/>
</dbReference>
<reference evidence="2" key="1">
    <citation type="journal article" date="2019" name="Int. J. Syst. Evol. Microbiol.">
        <title>The Global Catalogue of Microorganisms (GCM) 10K type strain sequencing project: providing services to taxonomists for standard genome sequencing and annotation.</title>
        <authorList>
            <consortium name="The Broad Institute Genomics Platform"/>
            <consortium name="The Broad Institute Genome Sequencing Center for Infectious Disease"/>
            <person name="Wu L."/>
            <person name="Ma J."/>
        </authorList>
    </citation>
    <scope>NUCLEOTIDE SEQUENCE [LARGE SCALE GENOMIC DNA]</scope>
    <source>
        <strain evidence="2">JCM 1407</strain>
    </source>
</reference>
<evidence type="ECO:0000313" key="2">
    <source>
        <dbReference type="Proteomes" id="UP001501510"/>
    </source>
</evidence>